<dbReference type="Proteomes" id="UP000618579">
    <property type="component" value="Unassembled WGS sequence"/>
</dbReference>
<evidence type="ECO:0000259" key="5">
    <source>
        <dbReference type="PROSITE" id="PS51462"/>
    </source>
</evidence>
<dbReference type="InterPro" id="IPR015797">
    <property type="entry name" value="NUDIX_hydrolase-like_dom_sf"/>
</dbReference>
<dbReference type="PANTHER" id="PTHR43046">
    <property type="entry name" value="GDP-MANNOSE MANNOSYL HYDROLASE"/>
    <property type="match status" value="1"/>
</dbReference>
<dbReference type="InterPro" id="IPR020084">
    <property type="entry name" value="NUDIX_hydrolase_CS"/>
</dbReference>
<dbReference type="Pfam" id="PF00293">
    <property type="entry name" value="NUDIX"/>
    <property type="match status" value="1"/>
</dbReference>
<keyword evidence="3" id="KW-0460">Magnesium</keyword>
<dbReference type="InterPro" id="IPR020476">
    <property type="entry name" value="Nudix_hydrolase"/>
</dbReference>
<reference evidence="6 7" key="1">
    <citation type="submission" date="2019-10" db="EMBL/GenBank/DDBJ databases">
        <title>Description of Paenibacillus pedi sp. nov.</title>
        <authorList>
            <person name="Carlier A."/>
            <person name="Qi S."/>
        </authorList>
    </citation>
    <scope>NUCLEOTIDE SEQUENCE [LARGE SCALE GENOMIC DNA]</scope>
    <source>
        <strain evidence="6 7">LMG 31457</strain>
    </source>
</reference>
<feature type="domain" description="Nudix hydrolase" evidence="5">
    <location>
        <begin position="19"/>
        <end position="144"/>
    </location>
</feature>
<evidence type="ECO:0000313" key="7">
    <source>
        <dbReference type="Proteomes" id="UP000618579"/>
    </source>
</evidence>
<keyword evidence="2 4" id="KW-0378">Hydrolase</keyword>
<protein>
    <submittedName>
        <fullName evidence="6">NUDIX domain-containing protein</fullName>
    </submittedName>
</protein>
<evidence type="ECO:0000256" key="3">
    <source>
        <dbReference type="ARBA" id="ARBA00022842"/>
    </source>
</evidence>
<proteinExistence type="inferred from homology"/>
<comment type="similarity">
    <text evidence="4">Belongs to the Nudix hydrolase family.</text>
</comment>
<dbReference type="PRINTS" id="PR00502">
    <property type="entry name" value="NUDIXFAMILY"/>
</dbReference>
<organism evidence="6 7">
    <name type="scientific">Paenibacillus planticolens</name>
    <dbReference type="NCBI Taxonomy" id="2654976"/>
    <lineage>
        <taxon>Bacteria</taxon>
        <taxon>Bacillati</taxon>
        <taxon>Bacillota</taxon>
        <taxon>Bacilli</taxon>
        <taxon>Bacillales</taxon>
        <taxon>Paenibacillaceae</taxon>
        <taxon>Paenibacillus</taxon>
    </lineage>
</organism>
<dbReference type="PROSITE" id="PS51462">
    <property type="entry name" value="NUDIX"/>
    <property type="match status" value="1"/>
</dbReference>
<gene>
    <name evidence="6" type="ORF">GC097_18005</name>
</gene>
<accession>A0ABX1ZQF5</accession>
<evidence type="ECO:0000256" key="4">
    <source>
        <dbReference type="RuleBase" id="RU003476"/>
    </source>
</evidence>
<dbReference type="InterPro" id="IPR000086">
    <property type="entry name" value="NUDIX_hydrolase_dom"/>
</dbReference>
<keyword evidence="7" id="KW-1185">Reference proteome</keyword>
<sequence length="152" mass="17231">MGVKKSEEEKLLQSSAQKYAIPVVGALILDRQNRLFLMKSSGKFKDDWIIPGGKIECGETMIEALKREIKEETNLNIENIQFLGVREQINSDKHFIFIEHIATTINSDEVIINSEAVDFGWFTKSQLNSISIATPTKLLIEEHLLPKNMLSV</sequence>
<dbReference type="Gene3D" id="3.90.79.10">
    <property type="entry name" value="Nucleoside Triphosphate Pyrophosphohydrolase"/>
    <property type="match status" value="1"/>
</dbReference>
<name>A0ABX1ZQF5_9BACL</name>
<dbReference type="SUPFAM" id="SSF55811">
    <property type="entry name" value="Nudix"/>
    <property type="match status" value="1"/>
</dbReference>
<dbReference type="PROSITE" id="PS00893">
    <property type="entry name" value="NUDIX_BOX"/>
    <property type="match status" value="1"/>
</dbReference>
<comment type="cofactor">
    <cofactor evidence="1">
        <name>Mg(2+)</name>
        <dbReference type="ChEBI" id="CHEBI:18420"/>
    </cofactor>
</comment>
<dbReference type="EMBL" id="WHNZ01000040">
    <property type="protein sequence ID" value="NOV01913.1"/>
    <property type="molecule type" value="Genomic_DNA"/>
</dbReference>
<evidence type="ECO:0000256" key="1">
    <source>
        <dbReference type="ARBA" id="ARBA00001946"/>
    </source>
</evidence>
<evidence type="ECO:0000256" key="2">
    <source>
        <dbReference type="ARBA" id="ARBA00022801"/>
    </source>
</evidence>
<comment type="caution">
    <text evidence="6">The sequence shown here is derived from an EMBL/GenBank/DDBJ whole genome shotgun (WGS) entry which is preliminary data.</text>
</comment>
<dbReference type="PANTHER" id="PTHR43046:SF12">
    <property type="entry name" value="GDP-MANNOSE MANNOSYL HYDROLASE"/>
    <property type="match status" value="1"/>
</dbReference>
<evidence type="ECO:0000313" key="6">
    <source>
        <dbReference type="EMBL" id="NOV01913.1"/>
    </source>
</evidence>